<reference evidence="8 9" key="1">
    <citation type="submission" date="2021-10" db="EMBL/GenBank/DDBJ databases">
        <title>Anaerobic single-cell dispensing facilitates the cultivation of human gut bacteria.</title>
        <authorList>
            <person name="Afrizal A."/>
        </authorList>
    </citation>
    <scope>NUCLEOTIDE SEQUENCE [LARGE SCALE GENOMIC DNA]</scope>
    <source>
        <strain evidence="8 9">CLA-AA-H217</strain>
    </source>
</reference>
<dbReference type="SMART" id="SM00857">
    <property type="entry name" value="Resolvase"/>
    <property type="match status" value="1"/>
</dbReference>
<evidence type="ECO:0000259" key="7">
    <source>
        <dbReference type="PROSITE" id="PS51737"/>
    </source>
</evidence>
<dbReference type="Pfam" id="PF00239">
    <property type="entry name" value="Resolvase"/>
    <property type="match status" value="1"/>
</dbReference>
<keyword evidence="2" id="KW-0238">DNA-binding</keyword>
<protein>
    <submittedName>
        <fullName evidence="8">Recombinase family protein</fullName>
    </submittedName>
</protein>
<sequence>MSITNVAIYVRVSTDRQAKKGDSIDEQLSTCKNYIASKENMVLAGVYIDDGISGRKIKRGDFEQLLDDVRLGRVDLIIFTKLDRWFRSLRHYLNTQAILEANHCDWLAVDQPYFDTTTPHGRAFVAQSMTFAELEAENDSVRIRDVFDYKYRQGEVLSGKVPLGYSIENKHLAPNQDAGKALHIFQFYAECGSLNQTIAHLESDMGIIMSQDNLKKSILKNKKYIGAFRDNDHYCPAIIPAELFNRVQELLAINVKSNQKYSYVFSGLLRCAHCGQAFSGFTRKTKKKAGGFYTYPYYKCHGAYPNKRCVNRKIVPESSIERYLLANTKTLLQEHIAEYEIASAKIIDYDSRRVALLKKIDKLKDLYINDIITMDELKRDKEKYMKELEDLPRNQDQKDLAPIKKLLKMDLDSIYKTLDPAERRQLWRSVVREIRIDDHKNLKIIFL</sequence>
<evidence type="ECO:0000256" key="5">
    <source>
        <dbReference type="PROSITE-ProRule" id="PRU10137"/>
    </source>
</evidence>
<dbReference type="PANTHER" id="PTHR30461:SF23">
    <property type="entry name" value="DNA RECOMBINASE-RELATED"/>
    <property type="match status" value="1"/>
</dbReference>
<evidence type="ECO:0000313" key="9">
    <source>
        <dbReference type="Proteomes" id="UP001198612"/>
    </source>
</evidence>
<dbReference type="RefSeq" id="WP_227589053.1">
    <property type="nucleotide sequence ID" value="NZ_JAJEQQ010000026.1"/>
</dbReference>
<dbReference type="Pfam" id="PF13408">
    <property type="entry name" value="Zn_ribbon_recom"/>
    <property type="match status" value="1"/>
</dbReference>
<dbReference type="GO" id="GO:0003677">
    <property type="term" value="F:DNA binding"/>
    <property type="evidence" value="ECO:0007669"/>
    <property type="project" value="UniProtKB-KW"/>
</dbReference>
<proteinExistence type="predicted"/>
<dbReference type="Proteomes" id="UP001198612">
    <property type="component" value="Unassembled WGS sequence"/>
</dbReference>
<dbReference type="InterPro" id="IPR006118">
    <property type="entry name" value="Recombinase_CS"/>
</dbReference>
<evidence type="ECO:0000256" key="2">
    <source>
        <dbReference type="ARBA" id="ARBA00023125"/>
    </source>
</evidence>
<name>A0AAW4WBS7_9FIRM</name>
<evidence type="ECO:0000313" key="8">
    <source>
        <dbReference type="EMBL" id="MCC2228862.1"/>
    </source>
</evidence>
<dbReference type="Gene3D" id="3.40.50.1390">
    <property type="entry name" value="Resolvase, N-terminal catalytic domain"/>
    <property type="match status" value="1"/>
</dbReference>
<dbReference type="AlphaFoldDB" id="A0AAW4WBS7"/>
<keyword evidence="9" id="KW-1185">Reference proteome</keyword>
<organism evidence="8 9">
    <name type="scientific">Blautia fusiformis</name>
    <dbReference type="NCBI Taxonomy" id="2881264"/>
    <lineage>
        <taxon>Bacteria</taxon>
        <taxon>Bacillati</taxon>
        <taxon>Bacillota</taxon>
        <taxon>Clostridia</taxon>
        <taxon>Lachnospirales</taxon>
        <taxon>Lachnospiraceae</taxon>
        <taxon>Blautia</taxon>
    </lineage>
</organism>
<dbReference type="EMBL" id="JAJEQQ010000026">
    <property type="protein sequence ID" value="MCC2228862.1"/>
    <property type="molecule type" value="Genomic_DNA"/>
</dbReference>
<keyword evidence="3" id="KW-0233">DNA recombination</keyword>
<dbReference type="InterPro" id="IPR036162">
    <property type="entry name" value="Resolvase-like_N_sf"/>
</dbReference>
<feature type="domain" description="Recombinase" evidence="7">
    <location>
        <begin position="162"/>
        <end position="257"/>
    </location>
</feature>
<dbReference type="PROSITE" id="PS51737">
    <property type="entry name" value="RECOMBINASE_DNA_BIND"/>
    <property type="match status" value="1"/>
</dbReference>
<keyword evidence="1" id="KW-0229">DNA integration</keyword>
<evidence type="ECO:0000256" key="1">
    <source>
        <dbReference type="ARBA" id="ARBA00022908"/>
    </source>
</evidence>
<dbReference type="PROSITE" id="PS00397">
    <property type="entry name" value="RECOMBINASES_1"/>
    <property type="match status" value="1"/>
</dbReference>
<feature type="active site" description="O-(5'-phospho-DNA)-serine intermediate" evidence="4 5">
    <location>
        <position position="13"/>
    </location>
</feature>
<dbReference type="SUPFAM" id="SSF53041">
    <property type="entry name" value="Resolvase-like"/>
    <property type="match status" value="1"/>
</dbReference>
<comment type="caution">
    <text evidence="8">The sequence shown here is derived from an EMBL/GenBank/DDBJ whole genome shotgun (WGS) entry which is preliminary data.</text>
</comment>
<evidence type="ECO:0000256" key="4">
    <source>
        <dbReference type="PIRSR" id="PIRSR606118-50"/>
    </source>
</evidence>
<dbReference type="InterPro" id="IPR006119">
    <property type="entry name" value="Resolv_N"/>
</dbReference>
<dbReference type="GO" id="GO:0015074">
    <property type="term" value="P:DNA integration"/>
    <property type="evidence" value="ECO:0007669"/>
    <property type="project" value="UniProtKB-KW"/>
</dbReference>
<dbReference type="InterPro" id="IPR011109">
    <property type="entry name" value="DNA_bind_recombinase_dom"/>
</dbReference>
<feature type="domain" description="Resolvase/invertase-type recombinase catalytic" evidence="6">
    <location>
        <begin position="5"/>
        <end position="154"/>
    </location>
</feature>
<accession>A0AAW4WBS7</accession>
<dbReference type="GO" id="GO:0000150">
    <property type="term" value="F:DNA strand exchange activity"/>
    <property type="evidence" value="ECO:0007669"/>
    <property type="project" value="InterPro"/>
</dbReference>
<gene>
    <name evidence="8" type="ORF">LKD40_13810</name>
</gene>
<dbReference type="Gene3D" id="3.90.1750.20">
    <property type="entry name" value="Putative Large Serine Recombinase, Chain B, Domain 2"/>
    <property type="match status" value="1"/>
</dbReference>
<dbReference type="PROSITE" id="PS51736">
    <property type="entry name" value="RECOMBINASES_3"/>
    <property type="match status" value="1"/>
</dbReference>
<dbReference type="CDD" id="cd00338">
    <property type="entry name" value="Ser_Recombinase"/>
    <property type="match status" value="1"/>
</dbReference>
<dbReference type="InterPro" id="IPR038109">
    <property type="entry name" value="DNA_bind_recomb_sf"/>
</dbReference>
<dbReference type="PANTHER" id="PTHR30461">
    <property type="entry name" value="DNA-INVERTASE FROM LAMBDOID PROPHAGE"/>
    <property type="match status" value="1"/>
</dbReference>
<dbReference type="InterPro" id="IPR050639">
    <property type="entry name" value="SSR_resolvase"/>
</dbReference>
<evidence type="ECO:0000256" key="3">
    <source>
        <dbReference type="ARBA" id="ARBA00023172"/>
    </source>
</evidence>
<evidence type="ECO:0000259" key="6">
    <source>
        <dbReference type="PROSITE" id="PS51736"/>
    </source>
</evidence>
<dbReference type="InterPro" id="IPR025827">
    <property type="entry name" value="Zn_ribbon_recom_dom"/>
</dbReference>